<dbReference type="EMBL" id="CM017880">
    <property type="protein sequence ID" value="KAG1361534.1"/>
    <property type="molecule type" value="Genomic_DNA"/>
</dbReference>
<proteinExistence type="predicted"/>
<evidence type="ECO:0000313" key="2">
    <source>
        <dbReference type="EMBL" id="KAG1361534.1"/>
    </source>
</evidence>
<protein>
    <submittedName>
        <fullName evidence="2">Putative U-box domain-containing protein 4</fullName>
    </submittedName>
</protein>
<dbReference type="PANTHER" id="PTHR23315">
    <property type="entry name" value="U BOX DOMAIN-CONTAINING"/>
    <property type="match status" value="1"/>
</dbReference>
<dbReference type="InterPro" id="IPR016024">
    <property type="entry name" value="ARM-type_fold"/>
</dbReference>
<name>A0A8K0N7U2_COCNU</name>
<keyword evidence="3" id="KW-1185">Reference proteome</keyword>
<dbReference type="AlphaFoldDB" id="A0A8K0N7U2"/>
<dbReference type="OrthoDB" id="7537227at2759"/>
<dbReference type="SUPFAM" id="SSF48371">
    <property type="entry name" value="ARM repeat"/>
    <property type="match status" value="1"/>
</dbReference>
<dbReference type="Gene3D" id="1.25.10.10">
    <property type="entry name" value="Leucine-rich Repeat Variant"/>
    <property type="match status" value="1"/>
</dbReference>
<comment type="caution">
    <text evidence="2">The sequence shown here is derived from an EMBL/GenBank/DDBJ whole genome shotgun (WGS) entry which is preliminary data.</text>
</comment>
<organism evidence="2 3">
    <name type="scientific">Cocos nucifera</name>
    <name type="common">Coconut palm</name>
    <dbReference type="NCBI Taxonomy" id="13894"/>
    <lineage>
        <taxon>Eukaryota</taxon>
        <taxon>Viridiplantae</taxon>
        <taxon>Streptophyta</taxon>
        <taxon>Embryophyta</taxon>
        <taxon>Tracheophyta</taxon>
        <taxon>Spermatophyta</taxon>
        <taxon>Magnoliopsida</taxon>
        <taxon>Liliopsida</taxon>
        <taxon>Arecaceae</taxon>
        <taxon>Arecoideae</taxon>
        <taxon>Cocoseae</taxon>
        <taxon>Attaleinae</taxon>
        <taxon>Cocos</taxon>
    </lineage>
</organism>
<dbReference type="Pfam" id="PF00514">
    <property type="entry name" value="Arm"/>
    <property type="match status" value="1"/>
</dbReference>
<gene>
    <name evidence="2" type="ORF">COCNU_09G009970</name>
</gene>
<reference evidence="2" key="1">
    <citation type="journal article" date="2017" name="Gigascience">
        <title>The genome draft of coconut (Cocos nucifera).</title>
        <authorList>
            <person name="Xiao Y."/>
            <person name="Xu P."/>
            <person name="Fan H."/>
            <person name="Baudouin L."/>
            <person name="Xia W."/>
            <person name="Bocs S."/>
            <person name="Xu J."/>
            <person name="Li Q."/>
            <person name="Guo A."/>
            <person name="Zhou L."/>
            <person name="Li J."/>
            <person name="Wu Y."/>
            <person name="Ma Z."/>
            <person name="Armero A."/>
            <person name="Issali A.E."/>
            <person name="Liu N."/>
            <person name="Peng M."/>
            <person name="Yang Y."/>
        </authorList>
    </citation>
    <scope>NUCLEOTIDE SEQUENCE</scope>
    <source>
        <tissue evidence="2">Spear leaf of Hainan Tall coconut</tissue>
    </source>
</reference>
<reference evidence="2" key="2">
    <citation type="submission" date="2019-07" db="EMBL/GenBank/DDBJ databases">
        <authorList>
            <person name="Yang Y."/>
            <person name="Bocs S."/>
            <person name="Baudouin L."/>
        </authorList>
    </citation>
    <scope>NUCLEOTIDE SEQUENCE</scope>
    <source>
        <tissue evidence="2">Spear leaf of Hainan Tall coconut</tissue>
    </source>
</reference>
<sequence>MVDKSVAVLANLSAVPEGCLAISQQGGIPLLVEIVETGSQRGKENAASALLQLCISSHKFCSLVLQEGAVPPLIALSQFGTPRAKEKV</sequence>
<evidence type="ECO:0000313" key="3">
    <source>
        <dbReference type="Proteomes" id="UP000797356"/>
    </source>
</evidence>
<dbReference type="InterPro" id="IPR000225">
    <property type="entry name" value="Armadillo"/>
</dbReference>
<dbReference type="PANTHER" id="PTHR23315:SF278">
    <property type="entry name" value="U-BOX DOMAIN-CONTAINING PROTEIN 3"/>
    <property type="match status" value="1"/>
</dbReference>
<evidence type="ECO:0000256" key="1">
    <source>
        <dbReference type="ARBA" id="ARBA00022786"/>
    </source>
</evidence>
<dbReference type="InterPro" id="IPR011989">
    <property type="entry name" value="ARM-like"/>
</dbReference>
<keyword evidence="1" id="KW-0833">Ubl conjugation pathway</keyword>
<accession>A0A8K0N7U2</accession>
<dbReference type="Proteomes" id="UP000797356">
    <property type="component" value="Chromosome 9"/>
</dbReference>